<comment type="caution">
    <text evidence="2">The sequence shown here is derived from an EMBL/GenBank/DDBJ whole genome shotgun (WGS) entry which is preliminary data.</text>
</comment>
<organism evidence="2 3">
    <name type="scientific">Puccinia sorghi</name>
    <dbReference type="NCBI Taxonomy" id="27349"/>
    <lineage>
        <taxon>Eukaryota</taxon>
        <taxon>Fungi</taxon>
        <taxon>Dikarya</taxon>
        <taxon>Basidiomycota</taxon>
        <taxon>Pucciniomycotina</taxon>
        <taxon>Pucciniomycetes</taxon>
        <taxon>Pucciniales</taxon>
        <taxon>Pucciniaceae</taxon>
        <taxon>Puccinia</taxon>
    </lineage>
</organism>
<dbReference type="AlphaFoldDB" id="A0A0L6UQV1"/>
<feature type="region of interest" description="Disordered" evidence="1">
    <location>
        <begin position="60"/>
        <end position="85"/>
    </location>
</feature>
<sequence>MEGIFGDKTNVVAMDKFESTNAAALYSETDDNRILLPTIIAVARLRTTYPLCQLPNNSLWPRGNYANQPNAKEKGPSKRNHNKGKSLIATAYKLGSKKKYNFLESNSQRLMDLNWDKDKSKKQMEEQLEIEIKKEMRIHDRHARADDMRLQKEEMAKKIREEKMEAARMWLHEGKLMAEIKDLMKIVFQ</sequence>
<name>A0A0L6UQV1_9BASI</name>
<protein>
    <recommendedName>
        <fullName evidence="4">No apical meristem-associated C-terminal domain-containing protein</fullName>
    </recommendedName>
</protein>
<gene>
    <name evidence="2" type="ORF">VP01_431g1</name>
</gene>
<feature type="compositionally biased region" description="Polar residues" evidence="1">
    <location>
        <begin position="60"/>
        <end position="70"/>
    </location>
</feature>
<evidence type="ECO:0000313" key="3">
    <source>
        <dbReference type="Proteomes" id="UP000037035"/>
    </source>
</evidence>
<dbReference type="EMBL" id="LAVV01009413">
    <property type="protein sequence ID" value="KNZ50627.1"/>
    <property type="molecule type" value="Genomic_DNA"/>
</dbReference>
<evidence type="ECO:0008006" key="4">
    <source>
        <dbReference type="Google" id="ProtNLM"/>
    </source>
</evidence>
<evidence type="ECO:0000256" key="1">
    <source>
        <dbReference type="SAM" id="MobiDB-lite"/>
    </source>
</evidence>
<reference evidence="2 3" key="1">
    <citation type="submission" date="2015-08" db="EMBL/GenBank/DDBJ databases">
        <title>Next Generation Sequencing and Analysis of the Genome of Puccinia sorghi L Schw, the Causal Agent of Maize Common Rust.</title>
        <authorList>
            <person name="Rochi L."/>
            <person name="Burguener G."/>
            <person name="Darino M."/>
            <person name="Turjanski A."/>
            <person name="Kreff E."/>
            <person name="Dieguez M.J."/>
            <person name="Sacco F."/>
        </authorList>
    </citation>
    <scope>NUCLEOTIDE SEQUENCE [LARGE SCALE GENOMIC DNA]</scope>
    <source>
        <strain evidence="2 3">RO10H11247</strain>
    </source>
</reference>
<dbReference type="Proteomes" id="UP000037035">
    <property type="component" value="Unassembled WGS sequence"/>
</dbReference>
<keyword evidence="3" id="KW-1185">Reference proteome</keyword>
<accession>A0A0L6UQV1</accession>
<evidence type="ECO:0000313" key="2">
    <source>
        <dbReference type="EMBL" id="KNZ50627.1"/>
    </source>
</evidence>
<proteinExistence type="predicted"/>
<dbReference type="VEuPathDB" id="FungiDB:VP01_431g1"/>